<dbReference type="InterPro" id="IPR016055">
    <property type="entry name" value="A-D-PHexomutase_a/b/a-I/II/III"/>
</dbReference>
<dbReference type="GO" id="GO:0046872">
    <property type="term" value="F:metal ion binding"/>
    <property type="evidence" value="ECO:0007669"/>
    <property type="project" value="UniProtKB-KW"/>
</dbReference>
<dbReference type="GO" id="GO:0004614">
    <property type="term" value="F:phosphoglucomutase activity"/>
    <property type="evidence" value="ECO:0007669"/>
    <property type="project" value="InterPro"/>
</dbReference>
<evidence type="ECO:0000256" key="2">
    <source>
        <dbReference type="ARBA" id="ARBA00022723"/>
    </source>
</evidence>
<dbReference type="EMBL" id="JAEFCI010004887">
    <property type="protein sequence ID" value="KAG5460660.1"/>
    <property type="molecule type" value="Genomic_DNA"/>
</dbReference>
<dbReference type="GO" id="GO:0005975">
    <property type="term" value="P:carbohydrate metabolic process"/>
    <property type="evidence" value="ECO:0007669"/>
    <property type="project" value="InterPro"/>
</dbReference>
<feature type="non-terminal residue" evidence="6">
    <location>
        <position position="208"/>
    </location>
</feature>
<accession>A0A8H7ZWI7</accession>
<dbReference type="InterPro" id="IPR045244">
    <property type="entry name" value="PGM"/>
</dbReference>
<evidence type="ECO:0000256" key="1">
    <source>
        <dbReference type="ARBA" id="ARBA00010231"/>
    </source>
</evidence>
<feature type="domain" description="Alpha-D-phosphohexomutase alpha/beta/alpha" evidence="5">
    <location>
        <begin position="23"/>
        <end position="92"/>
    </location>
</feature>
<evidence type="ECO:0000259" key="5">
    <source>
        <dbReference type="Pfam" id="PF02878"/>
    </source>
</evidence>
<dbReference type="Proteomes" id="UP000673691">
    <property type="component" value="Unassembled WGS sequence"/>
</dbReference>
<keyword evidence="7" id="KW-1185">Reference proteome</keyword>
<dbReference type="Pfam" id="PF02878">
    <property type="entry name" value="PGM_PMM_I"/>
    <property type="match status" value="1"/>
</dbReference>
<dbReference type="GO" id="GO:0005829">
    <property type="term" value="C:cytosol"/>
    <property type="evidence" value="ECO:0007669"/>
    <property type="project" value="TreeGrafter"/>
</dbReference>
<dbReference type="PANTHER" id="PTHR22573">
    <property type="entry name" value="PHOSPHOHEXOMUTASE FAMILY MEMBER"/>
    <property type="match status" value="1"/>
</dbReference>
<name>A0A8H7ZWI7_9FUNG</name>
<dbReference type="PANTHER" id="PTHR22573:SF2">
    <property type="entry name" value="PHOSPHOGLUCOMUTASE"/>
    <property type="match status" value="1"/>
</dbReference>
<evidence type="ECO:0000256" key="4">
    <source>
        <dbReference type="ARBA" id="ARBA00023235"/>
    </source>
</evidence>
<comment type="similarity">
    <text evidence="1">Belongs to the phosphohexose mutase family.</text>
</comment>
<sequence>MPTAAMGVACKATAVQTAAFADQKPGTSGLRKKTSVFAAPHYTANFIQATLDSIPAPGKHGAVLVVGGDGRYYSRDAVRIIVRLAAQLKVSSRQTGPDNDFGIKYNVSNGGNEFGDGDKTVVALTVFFLERQRAARLPVTEKIFANTKALKEYYESDIPDVDLSTIGTKTFGDFSIDVVDSVADYVALMKEIFDFPKIKKFFAENKNF</sequence>
<organism evidence="6 7">
    <name type="scientific">Olpidium bornovanus</name>
    <dbReference type="NCBI Taxonomy" id="278681"/>
    <lineage>
        <taxon>Eukaryota</taxon>
        <taxon>Fungi</taxon>
        <taxon>Fungi incertae sedis</taxon>
        <taxon>Olpidiomycota</taxon>
        <taxon>Olpidiomycotina</taxon>
        <taxon>Olpidiomycetes</taxon>
        <taxon>Olpidiales</taxon>
        <taxon>Olpidiaceae</taxon>
        <taxon>Olpidium</taxon>
    </lineage>
</organism>
<dbReference type="Gene3D" id="3.40.120.10">
    <property type="entry name" value="Alpha-D-Glucose-1,6-Bisphosphate, subunit A, domain 3"/>
    <property type="match status" value="2"/>
</dbReference>
<evidence type="ECO:0000313" key="7">
    <source>
        <dbReference type="Proteomes" id="UP000673691"/>
    </source>
</evidence>
<evidence type="ECO:0000256" key="3">
    <source>
        <dbReference type="ARBA" id="ARBA00022842"/>
    </source>
</evidence>
<dbReference type="InterPro" id="IPR005844">
    <property type="entry name" value="A-D-PHexomutase_a/b/a-I"/>
</dbReference>
<evidence type="ECO:0000313" key="6">
    <source>
        <dbReference type="EMBL" id="KAG5460660.1"/>
    </source>
</evidence>
<keyword evidence="2" id="KW-0479">Metal-binding</keyword>
<dbReference type="SUPFAM" id="SSF53738">
    <property type="entry name" value="Phosphoglucomutase, first 3 domains"/>
    <property type="match status" value="1"/>
</dbReference>
<proteinExistence type="inferred from homology"/>
<reference evidence="6 7" key="1">
    <citation type="journal article" name="Sci. Rep.">
        <title>Genome-scale phylogenetic analyses confirm Olpidium as the closest living zoosporic fungus to the non-flagellated, terrestrial fungi.</title>
        <authorList>
            <person name="Chang Y."/>
            <person name="Rochon D."/>
            <person name="Sekimoto S."/>
            <person name="Wang Y."/>
            <person name="Chovatia M."/>
            <person name="Sandor L."/>
            <person name="Salamov A."/>
            <person name="Grigoriev I.V."/>
            <person name="Stajich J.E."/>
            <person name="Spatafora J.W."/>
        </authorList>
    </citation>
    <scope>NUCLEOTIDE SEQUENCE [LARGE SCALE GENOMIC DNA]</scope>
    <source>
        <strain evidence="6">S191</strain>
    </source>
</reference>
<gene>
    <name evidence="6" type="ORF">BJ554DRAFT_7260</name>
</gene>
<dbReference type="AlphaFoldDB" id="A0A8H7ZWI7"/>
<dbReference type="OrthoDB" id="2291at2759"/>
<keyword evidence="4" id="KW-0413">Isomerase</keyword>
<protein>
    <recommendedName>
        <fullName evidence="5">Alpha-D-phosphohexomutase alpha/beta/alpha domain-containing protein</fullName>
    </recommendedName>
</protein>
<comment type="caution">
    <text evidence="6">The sequence shown here is derived from an EMBL/GenBank/DDBJ whole genome shotgun (WGS) entry which is preliminary data.</text>
</comment>
<keyword evidence="3" id="KW-0460">Magnesium</keyword>